<dbReference type="InterPro" id="IPR002110">
    <property type="entry name" value="Ankyrin_rpt"/>
</dbReference>
<dbReference type="PROSITE" id="PS50088">
    <property type="entry name" value="ANK_REPEAT"/>
    <property type="match status" value="13"/>
</dbReference>
<dbReference type="PANTHER" id="PTHR24198:SF165">
    <property type="entry name" value="ANKYRIN REPEAT-CONTAINING PROTEIN-RELATED"/>
    <property type="match status" value="1"/>
</dbReference>
<feature type="repeat" description="ANK" evidence="3">
    <location>
        <begin position="1037"/>
        <end position="1071"/>
    </location>
</feature>
<feature type="repeat" description="ANK" evidence="3">
    <location>
        <begin position="1139"/>
        <end position="1169"/>
    </location>
</feature>
<feature type="repeat" description="ANK" evidence="3">
    <location>
        <begin position="727"/>
        <end position="759"/>
    </location>
</feature>
<dbReference type="Pfam" id="PF24883">
    <property type="entry name" value="NPHP3_N"/>
    <property type="match status" value="1"/>
</dbReference>
<comment type="caution">
    <text evidence="6">The sequence shown here is derived from an EMBL/GenBank/DDBJ whole genome shotgun (WGS) entry which is preliminary data.</text>
</comment>
<dbReference type="EMBL" id="AZNH01000046">
    <property type="protein sequence ID" value="KID84204.1"/>
    <property type="molecule type" value="Genomic_DNA"/>
</dbReference>
<dbReference type="InterPro" id="IPR036770">
    <property type="entry name" value="Ankyrin_rpt-contain_sf"/>
</dbReference>
<feature type="repeat" description="ANK" evidence="3">
    <location>
        <begin position="1170"/>
        <end position="1202"/>
    </location>
</feature>
<protein>
    <submittedName>
        <fullName evidence="6">Ankyrin 2,3/unc44</fullName>
    </submittedName>
</protein>
<sequence>MSPEVAENIALQCQHKGFWNGQAHSQHVQQYLDKVESLQKDGLQYQSRHYHEFFRALIRLDPNTHRMRNWAHVPESMAWIGENVAFKQWQEDGELSILRLCAPPGSGKSILTTHILKMHQQRDAEADILHLTFAFSESHTGSCSGLHFVISLVRQVLTARPQLFRHTSPLCQALLDDNSISEENLWVLLRSLLEHLQTAAILIAISNIGACELSGICITNKLLALSAVVPGLIKAMVTDEGHEWLDCYEGRHHVVELAKEPVMLAATKKAVRDRIQNMARGSSSWDELGQEIEKRLTSPPLAYSWAMTKVEILKTAEIRSTKKAVKQHLEQIPASMPEYYHSMLKTIDPIHRTWLEASCFWIMFSVRPLTSRELATAVAFHEHTEHAIHLLDSCMSWDIVRNIDRFAGPLVQLVDGKVEAIQTKMKRYVASEQRGESFVHRILLSKCITYITLVYSSIRTKEQTGDENSTPIPDTLHCEFLNYACVNWPNHFNMAKLDHRESSRLDKILEFLQNPDLVAFWAKEFLRCRPDSLDEASFRSPLVIACVFGLVCLVPDLLASADAENEDLVSKAMCLATRNGHLEIVQLLHQKTGKASGEAFFLDVEDGFVLLMDLFGDGWINEEDAEGYSPLLRAAKKGREDAVQWLLERGANPGAMTQDQSTALHLVSRIGRTDMARNLVTHGTPANTCNKLGYSPIKYAAEGGFDDLVRLLTEEHAVHVDDMEAHGTTTALHLAAKYGHSSTCGIFVGKGGNIEALDAECETPVSLAVRSGSVSTIKELLRNQPDTVSPDSDSEESTADDEQKQPGGTASHLLHLAAQLGNFSMVELLLGYKKYANRPAYRATFNETAYSGHLEIMRLLLENRQPTDRDLVHADGSTALHWASQNGHCDIIQLLLSTGLVDVNMPDAAGKTALHWAAADGHVAVIRILLNEGAGADLQSTRGDCAIHAASANGHVDVVEALAGNMRDILITGSEGTALTLAVVNQHSSVVKLLLRYARRRVIRVSRVSRLLYKAVENGDLVTLDMLLRHADETNPLDDFPLWEAAAAGRNAEQMLRLLLAMGADVRARNSNNETVFFHVARRGLAEACRVLLEYTDGAGINDKSVDQITPFYLACFHQREQLVRILLPHADVNMRCREGCTPLHAAAANAEMTRLLLSAGADVNICCDAQATPVVFAAKQGSTESVRLLLLAGADCTAVNKTGMTALHYAAQNGHVECVRLLVEHGADLNGEKANGAAPLHMAVRNGHEGIVTLLLDQGARFDFGSDMSAAVLVSALQSGHQSIVDVFVRRALNQGDGAWLRHPAFLARYGQDQSVLHFFLTCGISLEPCGMMLCEAAREGDDDVVNLLLDRGWDINSSVTKIGTALYGAVEGNRRKTADLLLQRNADVNMPGGFCGSPLAAAIHGRNLDMVTKLLEHGARIDTVYKGETPLLLAVKQGDCNVVDRLLEHKADIKARTALGSCVLSEAIFWNDSDMALHLLCKNVPIDQVNSVGWTPLTVAVMQRDTALVKALLLREAQANTLDAQGTTPLIIAVRSNELDIVKCLLESGRADPTVSDCRARTPLSWACHEQNKAIFYLLKLALGKHGDALDHYSRALNAAAAAPFDNDNFEELLRIKKIDLDRADEDGWTPMYTCRTYQQRRKLEALETVILRSGTWAELREPEIKKPSACTPWTSLTVFKS</sequence>
<feature type="region of interest" description="Disordered" evidence="4">
    <location>
        <begin position="780"/>
        <end position="808"/>
    </location>
</feature>
<proteinExistence type="predicted"/>
<dbReference type="SUPFAM" id="SSF48403">
    <property type="entry name" value="Ankyrin repeat"/>
    <property type="match status" value="3"/>
</dbReference>
<dbReference type="SMART" id="SM00248">
    <property type="entry name" value="ANK"/>
    <property type="match status" value="25"/>
</dbReference>
<dbReference type="PRINTS" id="PR01415">
    <property type="entry name" value="ANKYRIN"/>
</dbReference>
<evidence type="ECO:0000313" key="7">
    <source>
        <dbReference type="Proteomes" id="UP000031192"/>
    </source>
</evidence>
<reference evidence="6 7" key="1">
    <citation type="journal article" date="2014" name="Proc. Natl. Acad. Sci. U.S.A.">
        <title>Trajectory and genomic determinants of fungal-pathogen speciation and host adaptation.</title>
        <authorList>
            <person name="Hu X."/>
            <person name="Xiao G."/>
            <person name="Zheng P."/>
            <person name="Shang Y."/>
            <person name="Su Y."/>
            <person name="Zhang X."/>
            <person name="Liu X."/>
            <person name="Zhan S."/>
            <person name="St Leger R.J."/>
            <person name="Wang C."/>
        </authorList>
    </citation>
    <scope>NUCLEOTIDE SEQUENCE [LARGE SCALE GENOMIC DNA]</scope>
    <source>
        <strain evidence="6 7">ARSEF 977</strain>
    </source>
</reference>
<evidence type="ECO:0000259" key="5">
    <source>
        <dbReference type="Pfam" id="PF24883"/>
    </source>
</evidence>
<feature type="repeat" description="ANK" evidence="3">
    <location>
        <begin position="1527"/>
        <end position="1551"/>
    </location>
</feature>
<dbReference type="InterPro" id="IPR056884">
    <property type="entry name" value="NPHP3-like_N"/>
</dbReference>
<keyword evidence="2 3" id="KW-0040">ANK repeat</keyword>
<evidence type="ECO:0000256" key="3">
    <source>
        <dbReference type="PROSITE-ProRule" id="PRU00023"/>
    </source>
</evidence>
<evidence type="ECO:0000313" key="6">
    <source>
        <dbReference type="EMBL" id="KID84204.1"/>
    </source>
</evidence>
<dbReference type="Gene3D" id="1.25.40.20">
    <property type="entry name" value="Ankyrin repeat-containing domain"/>
    <property type="match status" value="7"/>
</dbReference>
<keyword evidence="1" id="KW-0677">Repeat</keyword>
<feature type="domain" description="Nephrocystin 3-like N-terminal" evidence="5">
    <location>
        <begin position="77"/>
        <end position="197"/>
    </location>
</feature>
<evidence type="ECO:0000256" key="2">
    <source>
        <dbReference type="ARBA" id="ARBA00023043"/>
    </source>
</evidence>
<evidence type="ECO:0000256" key="1">
    <source>
        <dbReference type="ARBA" id="ARBA00022737"/>
    </source>
</evidence>
<feature type="repeat" description="ANK" evidence="3">
    <location>
        <begin position="1494"/>
        <end position="1526"/>
    </location>
</feature>
<feature type="repeat" description="ANK" evidence="3">
    <location>
        <begin position="626"/>
        <end position="658"/>
    </location>
</feature>
<feature type="repeat" description="ANK" evidence="3">
    <location>
        <begin position="659"/>
        <end position="691"/>
    </location>
</feature>
<dbReference type="PROSITE" id="PS50297">
    <property type="entry name" value="ANK_REP_REGION"/>
    <property type="match status" value="8"/>
</dbReference>
<gene>
    <name evidence="6" type="ORF">MGU_08618</name>
</gene>
<feature type="repeat" description="ANK" evidence="3">
    <location>
        <begin position="875"/>
        <end position="899"/>
    </location>
</feature>
<feature type="repeat" description="ANK" evidence="3">
    <location>
        <begin position="909"/>
        <end position="941"/>
    </location>
</feature>
<feature type="repeat" description="ANK" evidence="3">
    <location>
        <begin position="1428"/>
        <end position="1460"/>
    </location>
</feature>
<keyword evidence="7" id="KW-1185">Reference proteome</keyword>
<name>A0A0B4HX90_METGA</name>
<dbReference type="OrthoDB" id="4937852at2759"/>
<dbReference type="Proteomes" id="UP000031192">
    <property type="component" value="Unassembled WGS sequence"/>
</dbReference>
<dbReference type="PANTHER" id="PTHR24198">
    <property type="entry name" value="ANKYRIN REPEAT AND PROTEIN KINASE DOMAIN-CONTAINING PROTEIN"/>
    <property type="match status" value="1"/>
</dbReference>
<organism evidence="6 7">
    <name type="scientific">Metarhizium guizhouense (strain ARSEF 977)</name>
    <dbReference type="NCBI Taxonomy" id="1276136"/>
    <lineage>
        <taxon>Eukaryota</taxon>
        <taxon>Fungi</taxon>
        <taxon>Dikarya</taxon>
        <taxon>Ascomycota</taxon>
        <taxon>Pezizomycotina</taxon>
        <taxon>Sordariomycetes</taxon>
        <taxon>Hypocreomycetidae</taxon>
        <taxon>Hypocreales</taxon>
        <taxon>Clavicipitaceae</taxon>
        <taxon>Metarhizium</taxon>
    </lineage>
</organism>
<dbReference type="HOGENOM" id="CLU_241373_0_0_1"/>
<feature type="repeat" description="ANK" evidence="3">
    <location>
        <begin position="1236"/>
        <end position="1268"/>
    </location>
</feature>
<feature type="repeat" description="ANK" evidence="3">
    <location>
        <begin position="1203"/>
        <end position="1235"/>
    </location>
</feature>
<evidence type="ECO:0000256" key="4">
    <source>
        <dbReference type="SAM" id="MobiDB-lite"/>
    </source>
</evidence>
<accession>A0A0B4HX90</accession>
<dbReference type="Pfam" id="PF12796">
    <property type="entry name" value="Ank_2"/>
    <property type="match status" value="6"/>
</dbReference>